<evidence type="ECO:0000313" key="4">
    <source>
        <dbReference type="Proteomes" id="UP000241890"/>
    </source>
</evidence>
<feature type="compositionally biased region" description="Acidic residues" evidence="1">
    <location>
        <begin position="132"/>
        <end position="146"/>
    </location>
</feature>
<feature type="transmembrane region" description="Helical" evidence="2">
    <location>
        <begin position="607"/>
        <end position="630"/>
    </location>
</feature>
<dbReference type="GO" id="GO:0005096">
    <property type="term" value="F:GTPase activator activity"/>
    <property type="evidence" value="ECO:0007669"/>
    <property type="project" value="InterPro"/>
</dbReference>
<dbReference type="OrthoDB" id="65413at2759"/>
<evidence type="ECO:0000256" key="2">
    <source>
        <dbReference type="SAM" id="Phobius"/>
    </source>
</evidence>
<keyword evidence="2" id="KW-1133">Transmembrane helix</keyword>
<feature type="transmembrane region" description="Helical" evidence="2">
    <location>
        <begin position="912"/>
        <end position="935"/>
    </location>
</feature>
<dbReference type="PANTHER" id="PTHR46761:SF2">
    <property type="entry name" value="RAN GTPASE-ACTIVATING PROTEIN 1"/>
    <property type="match status" value="1"/>
</dbReference>
<dbReference type="AlphaFoldDB" id="A0A2R5GC28"/>
<evidence type="ECO:0000256" key="1">
    <source>
        <dbReference type="SAM" id="MobiDB-lite"/>
    </source>
</evidence>
<feature type="transmembrane region" description="Helical" evidence="2">
    <location>
        <begin position="642"/>
        <end position="663"/>
    </location>
</feature>
<dbReference type="InParanoid" id="A0A2R5GC28"/>
<accession>A0A2R5GC28</accession>
<feature type="region of interest" description="Disordered" evidence="1">
    <location>
        <begin position="80"/>
        <end position="146"/>
    </location>
</feature>
<feature type="transmembrane region" description="Helical" evidence="2">
    <location>
        <begin position="790"/>
        <end position="812"/>
    </location>
</feature>
<proteinExistence type="predicted"/>
<name>A0A2R5GC28_9STRA</name>
<dbReference type="InterPro" id="IPR032675">
    <property type="entry name" value="LRR_dom_sf"/>
</dbReference>
<evidence type="ECO:0000313" key="3">
    <source>
        <dbReference type="EMBL" id="GBG28105.1"/>
    </source>
</evidence>
<dbReference type="SMART" id="SM00368">
    <property type="entry name" value="LRR_RI"/>
    <property type="match status" value="11"/>
</dbReference>
<feature type="transmembrane region" description="Helical" evidence="2">
    <location>
        <begin position="818"/>
        <end position="838"/>
    </location>
</feature>
<comment type="caution">
    <text evidence="3">The sequence shown here is derived from an EMBL/GenBank/DDBJ whole genome shotgun (WGS) entry which is preliminary data.</text>
</comment>
<dbReference type="EMBL" id="BEYU01000039">
    <property type="protein sequence ID" value="GBG28105.1"/>
    <property type="molecule type" value="Genomic_DNA"/>
</dbReference>
<protein>
    <submittedName>
        <fullName evidence="3">NACHT, LRR and PYD domains-containing protein 1</fullName>
    </submittedName>
</protein>
<keyword evidence="2" id="KW-0812">Transmembrane</keyword>
<dbReference type="PANTHER" id="PTHR46761">
    <property type="entry name" value="RAN GTPASE-ACTIVATING PROTEIN 1"/>
    <property type="match status" value="1"/>
</dbReference>
<dbReference type="InterPro" id="IPR045203">
    <property type="entry name" value="RanGAP1/2"/>
</dbReference>
<gene>
    <name evidence="3" type="ORF">FCC1311_043282</name>
</gene>
<organism evidence="3 4">
    <name type="scientific">Hondaea fermentalgiana</name>
    <dbReference type="NCBI Taxonomy" id="2315210"/>
    <lineage>
        <taxon>Eukaryota</taxon>
        <taxon>Sar</taxon>
        <taxon>Stramenopiles</taxon>
        <taxon>Bigyra</taxon>
        <taxon>Labyrinthulomycetes</taxon>
        <taxon>Thraustochytrida</taxon>
        <taxon>Thraustochytriidae</taxon>
        <taxon>Hondaea</taxon>
    </lineage>
</organism>
<dbReference type="SUPFAM" id="SSF52047">
    <property type="entry name" value="RNI-like"/>
    <property type="match status" value="2"/>
</dbReference>
<dbReference type="Proteomes" id="UP000241890">
    <property type="component" value="Unassembled WGS sequence"/>
</dbReference>
<dbReference type="Gene3D" id="3.80.10.10">
    <property type="entry name" value="Ribonuclease Inhibitor"/>
    <property type="match status" value="2"/>
</dbReference>
<keyword evidence="4" id="KW-1185">Reference proteome</keyword>
<feature type="transmembrane region" description="Helical" evidence="2">
    <location>
        <begin position="749"/>
        <end position="769"/>
    </location>
</feature>
<keyword evidence="2" id="KW-0472">Membrane</keyword>
<feature type="compositionally biased region" description="Acidic residues" evidence="1">
    <location>
        <begin position="86"/>
        <end position="118"/>
    </location>
</feature>
<dbReference type="Pfam" id="PF13516">
    <property type="entry name" value="LRR_6"/>
    <property type="match status" value="6"/>
</dbReference>
<feature type="transmembrane region" description="Helical" evidence="2">
    <location>
        <begin position="863"/>
        <end position="885"/>
    </location>
</feature>
<sequence>MASDLAEVVVSAAELVVDPLGDGADGGGKPFEFEDTQFDASVIKDLTLHHAIKRLRKLRADHKLRKSLLPVLEYLHSKGVEHEEGATAEELDDLGPDDTDGGDDGDNDEDYADYDDSNEVSTRFDNVNRPADDDDNSDDNGDAELDGVELREVRVEVFNDFLDDDPDAKTELGQVYIFGQRIPLPAFHVLVWYIEKYEPTVRAILIQDCQLTDDHAIALGYAIRSCTSLKVVNLDGNKKIRHMGLAALCVGVQECGTVTTFIAQDCGFNDTHGYLGKHMIQANAALVKLDLSGNKLSHEMCSSLGPALAENFCLLHLDLHNNHIGTAGLECLAEALKRNIVLEELMVGDNEITAQGGEVLGAALAQNHTLKTLWIQRNRLGNTGVEALAAGMHNDTALRRLRLNMNNIGNPGLEALGQSIAEKELPLQKLHLQDNIFDARGFVPFVEAIAGSETLFELDVARNKLDDECGAAIGQMLATNTSLETLSLDGNNIGDVGAVDVSEGLKSNSTLVHLNLSRNAVGDRGAELLGFVLASEKNTSLKTLELDENPIGDKTATDGWLKRANRRGATGKSQVELLISTGGTQIAKGSLDSFGVKIAISETVTSFSIVMLVFAVVMNWFDLATDILVVEQMFTEAYQDELSFVWFAFALTFLVLPTLYMMVFMSTPWKVEDRSLWSRVKNALLSLCQLRVAAEAYRSWELNETTVRFGSIRVVEVAGESGPQAFLQIIFLVHEISRPGGDSDVANGAVLLSVALSLVVLGNTFADLFDKEFIMRRSSVNLEGWALFKRLIPCWIFHILQFSFRAMTIGLITSMFDLRFSVPMIFGMILLRVLIWWASRSKRSGFFAILVTFMANSAWDKRAAVIAGIIVSTLEAAGVTVAVWFRPDYVLTGDDVHIPYGQNVNFQNIDPVAMTSLMSAIFFTYNLIFIVYIYPMHQYTDMHFRTGNKDGLEAIKTAQVFNAVVQDIEGRRNPQDD</sequence>
<reference evidence="3 4" key="1">
    <citation type="submission" date="2017-12" db="EMBL/GenBank/DDBJ databases">
        <title>Sequencing, de novo assembly and annotation of complete genome of a new Thraustochytrid species, strain FCC1311.</title>
        <authorList>
            <person name="Sedici K."/>
            <person name="Godart F."/>
            <person name="Aiese Cigliano R."/>
            <person name="Sanseverino W."/>
            <person name="Barakat M."/>
            <person name="Ortet P."/>
            <person name="Marechal E."/>
            <person name="Cagnac O."/>
            <person name="Amato A."/>
        </authorList>
    </citation>
    <scope>NUCLEOTIDE SEQUENCE [LARGE SCALE GENOMIC DNA]</scope>
</reference>
<dbReference type="InterPro" id="IPR001611">
    <property type="entry name" value="Leu-rich_rpt"/>
</dbReference>